<dbReference type="EMBL" id="REGN01014203">
    <property type="protein sequence ID" value="RMZ92923.1"/>
    <property type="molecule type" value="Genomic_DNA"/>
</dbReference>
<reference evidence="1 2" key="1">
    <citation type="journal article" date="2018" name="Sci. Rep.">
        <title>Genomic signatures of local adaptation to the degree of environmental predictability in rotifers.</title>
        <authorList>
            <person name="Franch-Gras L."/>
            <person name="Hahn C."/>
            <person name="Garcia-Roger E.M."/>
            <person name="Carmona M.J."/>
            <person name="Serra M."/>
            <person name="Gomez A."/>
        </authorList>
    </citation>
    <scope>NUCLEOTIDE SEQUENCE [LARGE SCALE GENOMIC DNA]</scope>
    <source>
        <strain evidence="1">HYR1</strain>
    </source>
</reference>
<organism evidence="1 2">
    <name type="scientific">Brachionus plicatilis</name>
    <name type="common">Marine rotifer</name>
    <name type="synonym">Brachionus muelleri</name>
    <dbReference type="NCBI Taxonomy" id="10195"/>
    <lineage>
        <taxon>Eukaryota</taxon>
        <taxon>Metazoa</taxon>
        <taxon>Spiralia</taxon>
        <taxon>Gnathifera</taxon>
        <taxon>Rotifera</taxon>
        <taxon>Eurotatoria</taxon>
        <taxon>Monogononta</taxon>
        <taxon>Pseudotrocha</taxon>
        <taxon>Ploima</taxon>
        <taxon>Brachionidae</taxon>
        <taxon>Brachionus</taxon>
    </lineage>
</organism>
<keyword evidence="1" id="KW-0695">RNA-directed DNA polymerase</keyword>
<keyword evidence="2" id="KW-1185">Reference proteome</keyword>
<dbReference type="GO" id="GO:0003964">
    <property type="term" value="F:RNA-directed DNA polymerase activity"/>
    <property type="evidence" value="ECO:0007669"/>
    <property type="project" value="UniProtKB-KW"/>
</dbReference>
<feature type="non-terminal residue" evidence="1">
    <location>
        <position position="1"/>
    </location>
</feature>
<name>A0A3M7P1H4_BRAPC</name>
<keyword evidence="1" id="KW-0808">Transferase</keyword>
<gene>
    <name evidence="1" type="ORF">BpHYR1_024662</name>
</gene>
<dbReference type="Proteomes" id="UP000276133">
    <property type="component" value="Unassembled WGS sequence"/>
</dbReference>
<dbReference type="AlphaFoldDB" id="A0A3M7P1H4"/>
<sequence>DFAALSEYFKNYNWQGAVQKGSVQNSYSNFLGIFGEAAKLFVKRRRKKPLNAKPPWWNYEVASLVLQKRRSFIRKRIDSHNEQLGSKHRDLCKRVKHVVKKSIIEYEMKLVQAAKKNPKQIYSYMNRHYSSRESIAALTDIDNKIVTDKVSICEILNAFFFSVYEPPPSREVVVSAEASFKVRARADPCFKIEDVVTPEK</sequence>
<evidence type="ECO:0000313" key="2">
    <source>
        <dbReference type="Proteomes" id="UP000276133"/>
    </source>
</evidence>
<keyword evidence="1" id="KW-0548">Nucleotidyltransferase</keyword>
<accession>A0A3M7P1H4</accession>
<evidence type="ECO:0000313" key="1">
    <source>
        <dbReference type="EMBL" id="RMZ92923.1"/>
    </source>
</evidence>
<comment type="caution">
    <text evidence="1">The sequence shown here is derived from an EMBL/GenBank/DDBJ whole genome shotgun (WGS) entry which is preliminary data.</text>
</comment>
<proteinExistence type="predicted"/>
<feature type="non-terminal residue" evidence="1">
    <location>
        <position position="200"/>
    </location>
</feature>
<protein>
    <submittedName>
        <fullName evidence="1">RNA-directed DNA polymerase from mobile element jockey-like</fullName>
    </submittedName>
</protein>